<reference evidence="11" key="1">
    <citation type="journal article" date="2019" name="Mar. Biol. Res.">
        <title>Mitochondrial gene rearrangement and phylogenetic relationships in the Amphilepidida and Ophiacanthida (Echinodermata, Ophiuroidea).</title>
        <authorList>
            <person name="Lee T."/>
            <person name="Bae Y.J."/>
            <person name="Shin S."/>
        </authorList>
    </citation>
    <scope>NUCLEOTIDE SEQUENCE</scope>
</reference>
<protein>
    <recommendedName>
        <fullName evidence="3">NADH-ubiquinone oxidoreductase chain 4L</fullName>
    </recommendedName>
    <alternativeName>
        <fullName evidence="9">NADH dehydrogenase subunit 4L</fullName>
    </alternativeName>
</protein>
<evidence type="ECO:0000256" key="8">
    <source>
        <dbReference type="ARBA" id="ARBA00023136"/>
    </source>
</evidence>
<evidence type="ECO:0000256" key="4">
    <source>
        <dbReference type="ARBA" id="ARBA00022692"/>
    </source>
</evidence>
<dbReference type="EMBL" id="MK343097">
    <property type="protein sequence ID" value="QHT54248.1"/>
    <property type="molecule type" value="Genomic_DNA"/>
</dbReference>
<gene>
    <name evidence="11" type="primary">ND4L</name>
</gene>
<dbReference type="InterPro" id="IPR039428">
    <property type="entry name" value="NUOK/Mnh_C1-like"/>
</dbReference>
<dbReference type="Gene3D" id="1.10.287.3510">
    <property type="match status" value="1"/>
</dbReference>
<proteinExistence type="inferred from homology"/>
<dbReference type="RefSeq" id="YP_009732641.1">
    <property type="nucleotide sequence ID" value="NC_046053.1"/>
</dbReference>
<evidence type="ECO:0000256" key="10">
    <source>
        <dbReference type="SAM" id="Phobius"/>
    </source>
</evidence>
<geneLocation type="mitochondrion" evidence="11"/>
<sequence>MNILYFIITFAILNAFISIVYNKKFILSIIICLESILLNLLFFNYLFSLINNTNILNSFSLFILTLSAIEASIGISLLTLVSRDFNNNNINNTNILKN</sequence>
<evidence type="ECO:0000256" key="6">
    <source>
        <dbReference type="ARBA" id="ARBA00022989"/>
    </source>
</evidence>
<keyword evidence="6 10" id="KW-1133">Transmembrane helix</keyword>
<keyword evidence="8 10" id="KW-0472">Membrane</keyword>
<dbReference type="GeneID" id="44152918"/>
<dbReference type="GO" id="GO:0016020">
    <property type="term" value="C:membrane"/>
    <property type="evidence" value="ECO:0007669"/>
    <property type="project" value="UniProtKB-SubCell"/>
</dbReference>
<organism evidence="11">
    <name type="scientific">Ophiarachnella gorgonia</name>
    <dbReference type="NCBI Taxonomy" id="1365872"/>
    <lineage>
        <taxon>Eukaryota</taxon>
        <taxon>Metazoa</taxon>
        <taxon>Echinodermata</taxon>
        <taxon>Eleutherozoa</taxon>
        <taxon>Asterozoa</taxon>
        <taxon>Ophiuroidea</taxon>
        <taxon>Myophiuroidea</taxon>
        <taxon>Metophiurida</taxon>
        <taxon>Ophintegrida</taxon>
        <taxon>Amphilepidida</taxon>
        <taxon>Ophiurina</taxon>
        <taxon>Ophiodermatina</taxon>
        <taxon>Ophiodermatidae</taxon>
        <taxon>Ophiarachnella</taxon>
    </lineage>
</organism>
<evidence type="ECO:0000256" key="7">
    <source>
        <dbReference type="ARBA" id="ARBA00023027"/>
    </source>
</evidence>
<feature type="transmembrane region" description="Helical" evidence="10">
    <location>
        <begin position="25"/>
        <end position="47"/>
    </location>
</feature>
<keyword evidence="7" id="KW-0520">NAD</keyword>
<keyword evidence="4 10" id="KW-0812">Transmembrane</keyword>
<comment type="subcellular location">
    <subcellularLocation>
        <location evidence="1">Membrane</location>
        <topology evidence="1">Multi-pass membrane protein</topology>
    </subcellularLocation>
</comment>
<name>A0A6C0FD67_9ECHI</name>
<accession>A0A6C0FD67</accession>
<comment type="similarity">
    <text evidence="2">Belongs to the complex I subunit 4L family.</text>
</comment>
<evidence type="ECO:0000313" key="11">
    <source>
        <dbReference type="EMBL" id="QHT54248.1"/>
    </source>
</evidence>
<dbReference type="CTD" id="4539"/>
<keyword evidence="11" id="KW-0496">Mitochondrion</keyword>
<dbReference type="AlphaFoldDB" id="A0A6C0FD67"/>
<evidence type="ECO:0000256" key="1">
    <source>
        <dbReference type="ARBA" id="ARBA00004141"/>
    </source>
</evidence>
<evidence type="ECO:0000256" key="3">
    <source>
        <dbReference type="ARBA" id="ARBA00016612"/>
    </source>
</evidence>
<evidence type="ECO:0000256" key="5">
    <source>
        <dbReference type="ARBA" id="ARBA00022967"/>
    </source>
</evidence>
<dbReference type="Pfam" id="PF00420">
    <property type="entry name" value="Oxidored_q2"/>
    <property type="match status" value="1"/>
</dbReference>
<feature type="transmembrane region" description="Helical" evidence="10">
    <location>
        <begin position="59"/>
        <end position="81"/>
    </location>
</feature>
<evidence type="ECO:0000256" key="9">
    <source>
        <dbReference type="ARBA" id="ARBA00031586"/>
    </source>
</evidence>
<keyword evidence="5" id="KW-1278">Translocase</keyword>
<evidence type="ECO:0000256" key="2">
    <source>
        <dbReference type="ARBA" id="ARBA00010519"/>
    </source>
</evidence>